<sequence>MAGVISSSSSMSQTIAAILDTLRNRKDLESLNTQEHAFSAKEIRKLLRTFIEGTLTDLDAVAAQFSKKSTGTPHSELIWTFFQHCIESFPECFVGVVHRQPTESFVIANEAPRLPVVRSCDQAAKAFILWVLTRLMRVLAEPGCLPLHPKSISAIHSIFQLVKTKDLVFYNSILTELVSLYRVLVIIDDSSVFDDKSTSPVTLPIELQHFQFFEIDDVSDKGAGGENVSKIQISIRCLIDHIVLQDAIR</sequence>
<dbReference type="eggNOG" id="KOG0890">
    <property type="taxonomic scope" value="Eukaryota"/>
</dbReference>
<dbReference type="Pfam" id="PF25032">
    <property type="entry name" value="N-HEAT_ATR"/>
    <property type="match status" value="1"/>
</dbReference>
<feature type="domain" description="Serine/threonine-protein kinase ATR-like N-HEAT region" evidence="1">
    <location>
        <begin position="26"/>
        <end position="212"/>
    </location>
</feature>
<keyword evidence="3" id="KW-1185">Reference proteome</keyword>
<dbReference type="PhylomeDB" id="A7RQJ1"/>
<evidence type="ECO:0000313" key="3">
    <source>
        <dbReference type="Proteomes" id="UP000001593"/>
    </source>
</evidence>
<dbReference type="STRING" id="45351.A7RQJ1"/>
<dbReference type="Proteomes" id="UP000001593">
    <property type="component" value="Unassembled WGS sequence"/>
</dbReference>
<name>A7RQJ1_NEMVE</name>
<reference evidence="2 3" key="1">
    <citation type="journal article" date="2007" name="Science">
        <title>Sea anemone genome reveals ancestral eumetazoan gene repertoire and genomic organization.</title>
        <authorList>
            <person name="Putnam N.H."/>
            <person name="Srivastava M."/>
            <person name="Hellsten U."/>
            <person name="Dirks B."/>
            <person name="Chapman J."/>
            <person name="Salamov A."/>
            <person name="Terry A."/>
            <person name="Shapiro H."/>
            <person name="Lindquist E."/>
            <person name="Kapitonov V.V."/>
            <person name="Jurka J."/>
            <person name="Genikhovich G."/>
            <person name="Grigoriev I.V."/>
            <person name="Lucas S.M."/>
            <person name="Steele R.E."/>
            <person name="Finnerty J.R."/>
            <person name="Technau U."/>
            <person name="Martindale M.Q."/>
            <person name="Rokhsar D.S."/>
        </authorList>
    </citation>
    <scope>NUCLEOTIDE SEQUENCE [LARGE SCALE GENOMIC DNA]</scope>
    <source>
        <strain evidence="3">CH2 X CH6</strain>
    </source>
</reference>
<dbReference type="EMBL" id="DS469528">
    <property type="protein sequence ID" value="EDO46296.1"/>
    <property type="molecule type" value="Genomic_DNA"/>
</dbReference>
<dbReference type="InParanoid" id="A7RQJ1"/>
<dbReference type="HOGENOM" id="CLU_1116863_0_0_1"/>
<protein>
    <recommendedName>
        <fullName evidence="1">Serine/threonine-protein kinase ATR-like N-HEAT region domain-containing protein</fullName>
    </recommendedName>
</protein>
<accession>A7RQJ1</accession>
<gene>
    <name evidence="2" type="ORF">NEMVEDRAFT_v1g232128</name>
</gene>
<proteinExistence type="predicted"/>
<organism evidence="2 3">
    <name type="scientific">Nematostella vectensis</name>
    <name type="common">Starlet sea anemone</name>
    <dbReference type="NCBI Taxonomy" id="45351"/>
    <lineage>
        <taxon>Eukaryota</taxon>
        <taxon>Metazoa</taxon>
        <taxon>Cnidaria</taxon>
        <taxon>Anthozoa</taxon>
        <taxon>Hexacorallia</taxon>
        <taxon>Actiniaria</taxon>
        <taxon>Edwardsiidae</taxon>
        <taxon>Nematostella</taxon>
    </lineage>
</organism>
<evidence type="ECO:0000259" key="1">
    <source>
        <dbReference type="Pfam" id="PF25032"/>
    </source>
</evidence>
<evidence type="ECO:0000313" key="2">
    <source>
        <dbReference type="EMBL" id="EDO46296.1"/>
    </source>
</evidence>
<dbReference type="AlphaFoldDB" id="A7RQJ1"/>
<dbReference type="InterPro" id="IPR056803">
    <property type="entry name" value="ATR-like_N-HEAT"/>
</dbReference>